<dbReference type="SUPFAM" id="SSF53474">
    <property type="entry name" value="alpha/beta-Hydrolases"/>
    <property type="match status" value="1"/>
</dbReference>
<protein>
    <recommendedName>
        <fullName evidence="5">Poly(3-hydroxybutyrate) depolymerase</fullName>
    </recommendedName>
</protein>
<dbReference type="PROSITE" id="PS51257">
    <property type="entry name" value="PROKAR_LIPOPROTEIN"/>
    <property type="match status" value="1"/>
</dbReference>
<accession>A0A9D9NGX4</accession>
<dbReference type="InterPro" id="IPR029058">
    <property type="entry name" value="AB_hydrolase_fold"/>
</dbReference>
<keyword evidence="1 2" id="KW-0732">Signal</keyword>
<dbReference type="Gene3D" id="3.40.50.1820">
    <property type="entry name" value="alpha/beta hydrolase"/>
    <property type="match status" value="1"/>
</dbReference>
<dbReference type="EMBL" id="JADIMA010000048">
    <property type="protein sequence ID" value="MBO8473057.1"/>
    <property type="molecule type" value="Genomic_DNA"/>
</dbReference>
<evidence type="ECO:0000256" key="2">
    <source>
        <dbReference type="SAM" id="SignalP"/>
    </source>
</evidence>
<evidence type="ECO:0000313" key="3">
    <source>
        <dbReference type="EMBL" id="MBO8473057.1"/>
    </source>
</evidence>
<dbReference type="Proteomes" id="UP000823604">
    <property type="component" value="Unassembled WGS sequence"/>
</dbReference>
<dbReference type="AlphaFoldDB" id="A0A9D9NGX4"/>
<name>A0A9D9NGX4_9BACT</name>
<comment type="caution">
    <text evidence="3">The sequence shown here is derived from an EMBL/GenBank/DDBJ whole genome shotgun (WGS) entry which is preliminary data.</text>
</comment>
<reference evidence="3" key="2">
    <citation type="journal article" date="2021" name="PeerJ">
        <title>Extensive microbial diversity within the chicken gut microbiome revealed by metagenomics and culture.</title>
        <authorList>
            <person name="Gilroy R."/>
            <person name="Ravi A."/>
            <person name="Getino M."/>
            <person name="Pursley I."/>
            <person name="Horton D.L."/>
            <person name="Alikhan N.F."/>
            <person name="Baker D."/>
            <person name="Gharbi K."/>
            <person name="Hall N."/>
            <person name="Watson M."/>
            <person name="Adriaenssens E.M."/>
            <person name="Foster-Nyarko E."/>
            <person name="Jarju S."/>
            <person name="Secka A."/>
            <person name="Antonio M."/>
            <person name="Oren A."/>
            <person name="Chaudhuri R.R."/>
            <person name="La Ragione R."/>
            <person name="Hildebrand F."/>
            <person name="Pallen M.J."/>
        </authorList>
    </citation>
    <scope>NUCLEOTIDE SEQUENCE</scope>
    <source>
        <strain evidence="3">B1-8020</strain>
    </source>
</reference>
<proteinExistence type="predicted"/>
<dbReference type="PANTHER" id="PTHR43037:SF1">
    <property type="entry name" value="BLL1128 PROTEIN"/>
    <property type="match status" value="1"/>
</dbReference>
<dbReference type="InterPro" id="IPR050955">
    <property type="entry name" value="Plant_Biomass_Hydrol_Est"/>
</dbReference>
<feature type="signal peptide" evidence="2">
    <location>
        <begin position="1"/>
        <end position="17"/>
    </location>
</feature>
<dbReference type="PANTHER" id="PTHR43037">
    <property type="entry name" value="UNNAMED PRODUCT-RELATED"/>
    <property type="match status" value="1"/>
</dbReference>
<evidence type="ECO:0008006" key="5">
    <source>
        <dbReference type="Google" id="ProtNLM"/>
    </source>
</evidence>
<gene>
    <name evidence="3" type="ORF">IAB81_05450</name>
</gene>
<reference evidence="3" key="1">
    <citation type="submission" date="2020-10" db="EMBL/GenBank/DDBJ databases">
        <authorList>
            <person name="Gilroy R."/>
        </authorList>
    </citation>
    <scope>NUCLEOTIDE SEQUENCE</scope>
    <source>
        <strain evidence="3">B1-8020</strain>
    </source>
</reference>
<organism evidence="3 4">
    <name type="scientific">Candidatus Merdivivens pullicola</name>
    <dbReference type="NCBI Taxonomy" id="2840872"/>
    <lineage>
        <taxon>Bacteria</taxon>
        <taxon>Pseudomonadati</taxon>
        <taxon>Bacteroidota</taxon>
        <taxon>Bacteroidia</taxon>
        <taxon>Bacteroidales</taxon>
        <taxon>Muribaculaceae</taxon>
        <taxon>Muribaculaceae incertae sedis</taxon>
        <taxon>Candidatus Merdivivens</taxon>
    </lineage>
</organism>
<sequence>MKTSIACRLSTSLAVTAAVIFSFTGCKDNPVNEKPGTPENDDKDTVEITTPFPEKAISDYFKSALKGEDTLFNEYHAMKDYGSIGENREKIWEIWKSANESISEEPLPSPDDLENPAEHSWNLPAELEPNAIMPFYYGAKGSAPSEGYPLFVYLHGSGPKDAEWSTGLSLCKGFDDSPSIYFIPQIPNEGEYYRWWQKAKQYAWEKLLRLAFLADDINPDRIYFFGISEGGYGSQRLASYYADYLAGAGPMAGGEPLKNAPAENCANIAFSLRTGADDNGFYRNTLTGYAKDAFDMLEAAHPGMYVHDIELIPGYGHSIDYYRTTPWLKQYERNPYPKYVAWENYEMDGMYRKGFYNIAVLERSNQDFSTRTFYEMSIYGNEITMTVDDIRYTTTEKDPIYGIEMQFSKDRTPSQKGRFIVYLCPELVNLDEEVTLTVNGKVAFEGLLEPELKHIVNSCAIFFDPHRLYPAAIEVDLSNLQ</sequence>
<evidence type="ECO:0000313" key="4">
    <source>
        <dbReference type="Proteomes" id="UP000823604"/>
    </source>
</evidence>
<evidence type="ECO:0000256" key="1">
    <source>
        <dbReference type="ARBA" id="ARBA00022729"/>
    </source>
</evidence>
<feature type="chain" id="PRO_5038954537" description="Poly(3-hydroxybutyrate) depolymerase" evidence="2">
    <location>
        <begin position="18"/>
        <end position="481"/>
    </location>
</feature>